<reference evidence="2 3" key="1">
    <citation type="submission" date="2018-10" db="EMBL/GenBank/DDBJ databases">
        <title>Isolation from soil.</title>
        <authorList>
            <person name="Hu J."/>
        </authorList>
    </citation>
    <scope>NUCLEOTIDE SEQUENCE [LARGE SCALE GENOMIC DNA]</scope>
    <source>
        <strain evidence="2 3">NEAU-Ht49</strain>
    </source>
</reference>
<accession>A0A3M2M0V3</accession>
<dbReference type="AlphaFoldDB" id="A0A3M2M0V3"/>
<sequence>MEVARLSETVVGVRTSKEDPHGPRLAPAPAVARRAQGGCPYGLPLSASSPHPGS</sequence>
<gene>
    <name evidence="2" type="ORF">EBO15_16700</name>
</gene>
<evidence type="ECO:0000313" key="2">
    <source>
        <dbReference type="EMBL" id="RMI43319.1"/>
    </source>
</evidence>
<keyword evidence="3" id="KW-1185">Reference proteome</keyword>
<dbReference type="Proteomes" id="UP000282674">
    <property type="component" value="Unassembled WGS sequence"/>
</dbReference>
<name>A0A3M2M0V3_9ACTN</name>
<evidence type="ECO:0000313" key="3">
    <source>
        <dbReference type="Proteomes" id="UP000282674"/>
    </source>
</evidence>
<proteinExistence type="predicted"/>
<feature type="region of interest" description="Disordered" evidence="1">
    <location>
        <begin position="1"/>
        <end position="27"/>
    </location>
</feature>
<comment type="caution">
    <text evidence="2">The sequence shown here is derived from an EMBL/GenBank/DDBJ whole genome shotgun (WGS) entry which is preliminary data.</text>
</comment>
<evidence type="ECO:0000256" key="1">
    <source>
        <dbReference type="SAM" id="MobiDB-lite"/>
    </source>
</evidence>
<protein>
    <submittedName>
        <fullName evidence="2">Uncharacterized protein</fullName>
    </submittedName>
</protein>
<organism evidence="2 3">
    <name type="scientific">Actinomadura harenae</name>
    <dbReference type="NCBI Taxonomy" id="2483351"/>
    <lineage>
        <taxon>Bacteria</taxon>
        <taxon>Bacillati</taxon>
        <taxon>Actinomycetota</taxon>
        <taxon>Actinomycetes</taxon>
        <taxon>Streptosporangiales</taxon>
        <taxon>Thermomonosporaceae</taxon>
        <taxon>Actinomadura</taxon>
    </lineage>
</organism>
<dbReference type="EMBL" id="RFFG01000026">
    <property type="protein sequence ID" value="RMI43319.1"/>
    <property type="molecule type" value="Genomic_DNA"/>
</dbReference>